<dbReference type="EMBL" id="JBHRSM010000010">
    <property type="protein sequence ID" value="MFC3085433.1"/>
    <property type="molecule type" value="Genomic_DNA"/>
</dbReference>
<name>A0ABV7DSA6_9RHOB</name>
<reference evidence="2" key="1">
    <citation type="journal article" date="2019" name="Int. J. Syst. Evol. Microbiol.">
        <title>The Global Catalogue of Microorganisms (GCM) 10K type strain sequencing project: providing services to taxonomists for standard genome sequencing and annotation.</title>
        <authorList>
            <consortium name="The Broad Institute Genomics Platform"/>
            <consortium name="The Broad Institute Genome Sequencing Center for Infectious Disease"/>
            <person name="Wu L."/>
            <person name="Ma J."/>
        </authorList>
    </citation>
    <scope>NUCLEOTIDE SEQUENCE [LARGE SCALE GENOMIC DNA]</scope>
    <source>
        <strain evidence="2">KCTC 62102</strain>
    </source>
</reference>
<keyword evidence="2" id="KW-1185">Reference proteome</keyword>
<proteinExistence type="predicted"/>
<accession>A0ABV7DSA6</accession>
<protein>
    <submittedName>
        <fullName evidence="1">Uncharacterized protein</fullName>
    </submittedName>
</protein>
<gene>
    <name evidence="1" type="ORF">ACFOD6_05155</name>
</gene>
<dbReference type="Proteomes" id="UP001595445">
    <property type="component" value="Unassembled WGS sequence"/>
</dbReference>
<sequence length="220" mass="23600">MSELVLHPKTFLKSNALWPSGLLNVQARGNPATFGPNATAQVIPLMLRPKPGVQCLNKTGVPMPCWEIAPAGLGGYLGYYLPWQPNSTKTMVIGDKADFFITDTMNGCTFAAGIGGTVRVAHVNYNTFNADGDREEGLPIDQGHMDSEVQRVMGAATPGVALRKAGYTIANGDFPNVTVVGVRRAGLWTFAYQKRAMTAPARLGTAMVPGYRLVSVHNVH</sequence>
<dbReference type="RefSeq" id="WP_197644348.1">
    <property type="nucleotide sequence ID" value="NZ_JAEACP010000011.1"/>
</dbReference>
<comment type="caution">
    <text evidence="1">The sequence shown here is derived from an EMBL/GenBank/DDBJ whole genome shotgun (WGS) entry which is preliminary data.</text>
</comment>
<evidence type="ECO:0000313" key="1">
    <source>
        <dbReference type="EMBL" id="MFC3085433.1"/>
    </source>
</evidence>
<evidence type="ECO:0000313" key="2">
    <source>
        <dbReference type="Proteomes" id="UP001595445"/>
    </source>
</evidence>
<organism evidence="1 2">
    <name type="scientific">Tabrizicola soli</name>
    <dbReference type="NCBI Taxonomy" id="2185115"/>
    <lineage>
        <taxon>Bacteria</taxon>
        <taxon>Pseudomonadati</taxon>
        <taxon>Pseudomonadota</taxon>
        <taxon>Alphaproteobacteria</taxon>
        <taxon>Rhodobacterales</taxon>
        <taxon>Paracoccaceae</taxon>
        <taxon>Tabrizicola</taxon>
    </lineage>
</organism>